<dbReference type="EMBL" id="AQPW01000005">
    <property type="protein sequence ID" value="EON33520.1"/>
    <property type="molecule type" value="Genomic_DNA"/>
</dbReference>
<reference evidence="12 13" key="1">
    <citation type="journal article" date="2013" name="Genome Announc.">
        <title>Draft Genome Sequence of a Benzothiophene-Desulfurizing Bacterium, Gordona terrae Strain C-6.</title>
        <authorList>
            <person name="Wang W."/>
            <person name="Ma T."/>
            <person name="Ren Y."/>
            <person name="Li G."/>
        </authorList>
    </citation>
    <scope>NUCLEOTIDE SEQUENCE [LARGE SCALE GENOMIC DNA]</scope>
    <source>
        <strain evidence="12 13">C-6</strain>
    </source>
</reference>
<dbReference type="InterPro" id="IPR011712">
    <property type="entry name" value="Sig_transdc_His_kin_sub3_dim/P"/>
</dbReference>
<comment type="caution">
    <text evidence="12">The sequence shown here is derived from an EMBL/GenBank/DDBJ whole genome shotgun (WGS) entry which is preliminary data.</text>
</comment>
<comment type="cofactor">
    <cofactor evidence="2">
        <name>heme</name>
        <dbReference type="ChEBI" id="CHEBI:30413"/>
    </cofactor>
</comment>
<keyword evidence="6" id="KW-0479">Metal-binding</keyword>
<dbReference type="GO" id="GO:0020037">
    <property type="term" value="F:heme binding"/>
    <property type="evidence" value="ECO:0007669"/>
    <property type="project" value="UniProtKB-ARBA"/>
</dbReference>
<evidence type="ECO:0000313" key="12">
    <source>
        <dbReference type="EMBL" id="EON33520.1"/>
    </source>
</evidence>
<evidence type="ECO:0000256" key="9">
    <source>
        <dbReference type="ARBA" id="ARBA00023004"/>
    </source>
</evidence>
<dbReference type="InterPro" id="IPR036890">
    <property type="entry name" value="HATPase_C_sf"/>
</dbReference>
<protein>
    <submittedName>
        <fullName evidence="12">Two-component histidine kinase</fullName>
    </submittedName>
</protein>
<evidence type="ECO:0000256" key="3">
    <source>
        <dbReference type="ARBA" id="ARBA00022490"/>
    </source>
</evidence>
<keyword evidence="4" id="KW-0597">Phosphoprotein</keyword>
<accession>R7YBW1</accession>
<dbReference type="Pfam" id="PF07730">
    <property type="entry name" value="HisKA_3"/>
    <property type="match status" value="1"/>
</dbReference>
<dbReference type="GO" id="GO:0046983">
    <property type="term" value="F:protein dimerization activity"/>
    <property type="evidence" value="ECO:0007669"/>
    <property type="project" value="InterPro"/>
</dbReference>
<evidence type="ECO:0000256" key="4">
    <source>
        <dbReference type="ARBA" id="ARBA00022553"/>
    </source>
</evidence>
<dbReference type="FunFam" id="3.30.450.40:FF:000052">
    <property type="entry name" value="Oxygen sensor histidine kinase response regulator DevS/DosS"/>
    <property type="match status" value="1"/>
</dbReference>
<dbReference type="GO" id="GO:0000287">
    <property type="term" value="F:magnesium ion binding"/>
    <property type="evidence" value="ECO:0007669"/>
    <property type="project" value="UniProtKB-ARBA"/>
</dbReference>
<dbReference type="SUPFAM" id="SSF55781">
    <property type="entry name" value="GAF domain-like"/>
    <property type="match status" value="2"/>
</dbReference>
<evidence type="ECO:0000256" key="2">
    <source>
        <dbReference type="ARBA" id="ARBA00001971"/>
    </source>
</evidence>
<keyword evidence="9" id="KW-0408">Iron</keyword>
<dbReference type="PANTHER" id="PTHR24421">
    <property type="entry name" value="NITRATE/NITRITE SENSOR PROTEIN NARX-RELATED"/>
    <property type="match status" value="1"/>
</dbReference>
<dbReference type="PANTHER" id="PTHR24421:SF56">
    <property type="entry name" value="OXYGEN SENSOR HISTIDINE KINASE RESPONSE REGULATOR DOST"/>
    <property type="match status" value="1"/>
</dbReference>
<evidence type="ECO:0000256" key="1">
    <source>
        <dbReference type="ARBA" id="ARBA00001946"/>
    </source>
</evidence>
<dbReference type="AlphaFoldDB" id="R7YBW1"/>
<dbReference type="SMART" id="SM00065">
    <property type="entry name" value="GAF"/>
    <property type="match status" value="2"/>
</dbReference>
<dbReference type="CDD" id="cd16917">
    <property type="entry name" value="HATPase_UhpB-NarQ-NarX-like"/>
    <property type="match status" value="1"/>
</dbReference>
<dbReference type="Proteomes" id="UP000013569">
    <property type="component" value="Unassembled WGS sequence"/>
</dbReference>
<evidence type="ECO:0000256" key="8">
    <source>
        <dbReference type="ARBA" id="ARBA00022842"/>
    </source>
</evidence>
<evidence type="ECO:0000256" key="6">
    <source>
        <dbReference type="ARBA" id="ARBA00022723"/>
    </source>
</evidence>
<comment type="cofactor">
    <cofactor evidence="1">
        <name>Mg(2+)</name>
        <dbReference type="ChEBI" id="CHEBI:18420"/>
    </cofactor>
</comment>
<dbReference type="SUPFAM" id="SSF55874">
    <property type="entry name" value="ATPase domain of HSP90 chaperone/DNA topoisomerase II/histidine kinase"/>
    <property type="match status" value="1"/>
</dbReference>
<dbReference type="GO" id="GO:0005524">
    <property type="term" value="F:ATP binding"/>
    <property type="evidence" value="ECO:0007669"/>
    <property type="project" value="UniProtKB-ARBA"/>
</dbReference>
<name>R7YBW1_9ACTN</name>
<dbReference type="InterPro" id="IPR003018">
    <property type="entry name" value="GAF"/>
</dbReference>
<evidence type="ECO:0000256" key="7">
    <source>
        <dbReference type="ARBA" id="ARBA00022777"/>
    </source>
</evidence>
<dbReference type="Gene3D" id="3.30.450.40">
    <property type="match status" value="2"/>
</dbReference>
<evidence type="ECO:0000313" key="13">
    <source>
        <dbReference type="Proteomes" id="UP000013569"/>
    </source>
</evidence>
<dbReference type="GO" id="GO:0019826">
    <property type="term" value="F:oxygen sensor activity"/>
    <property type="evidence" value="ECO:0007669"/>
    <property type="project" value="UniProtKB-ARBA"/>
</dbReference>
<dbReference type="InterPro" id="IPR003594">
    <property type="entry name" value="HATPase_dom"/>
</dbReference>
<proteinExistence type="predicted"/>
<dbReference type="GO" id="GO:0019825">
    <property type="term" value="F:oxygen binding"/>
    <property type="evidence" value="ECO:0007669"/>
    <property type="project" value="UniProtKB-ARBA"/>
</dbReference>
<evidence type="ECO:0000256" key="10">
    <source>
        <dbReference type="ARBA" id="ARBA00023012"/>
    </source>
</evidence>
<dbReference type="Pfam" id="PF13492">
    <property type="entry name" value="GAF_3"/>
    <property type="match status" value="1"/>
</dbReference>
<dbReference type="GO" id="GO:0000155">
    <property type="term" value="F:phosphorelay sensor kinase activity"/>
    <property type="evidence" value="ECO:0007669"/>
    <property type="project" value="InterPro"/>
</dbReference>
<keyword evidence="10" id="KW-0902">Two-component regulatory system</keyword>
<dbReference type="GO" id="GO:0016020">
    <property type="term" value="C:membrane"/>
    <property type="evidence" value="ECO:0007669"/>
    <property type="project" value="InterPro"/>
</dbReference>
<dbReference type="PATRIC" id="fig|1316928.3.peg.1385"/>
<dbReference type="Pfam" id="PF13185">
    <property type="entry name" value="GAF_2"/>
    <property type="match status" value="1"/>
</dbReference>
<evidence type="ECO:0000256" key="5">
    <source>
        <dbReference type="ARBA" id="ARBA00022679"/>
    </source>
</evidence>
<keyword evidence="8" id="KW-0460">Magnesium</keyword>
<keyword evidence="3" id="KW-0963">Cytoplasm</keyword>
<organism evidence="12 13">
    <name type="scientific">Gordonia terrae C-6</name>
    <dbReference type="NCBI Taxonomy" id="1316928"/>
    <lineage>
        <taxon>Bacteria</taxon>
        <taxon>Bacillati</taxon>
        <taxon>Actinomycetota</taxon>
        <taxon>Actinomycetes</taxon>
        <taxon>Mycobacteriales</taxon>
        <taxon>Gordoniaceae</taxon>
        <taxon>Gordonia</taxon>
    </lineage>
</organism>
<dbReference type="InterPro" id="IPR029016">
    <property type="entry name" value="GAF-like_dom_sf"/>
</dbReference>
<dbReference type="GO" id="GO:0070025">
    <property type="term" value="F:carbon monoxide binding"/>
    <property type="evidence" value="ECO:0007669"/>
    <property type="project" value="UniProtKB-ARBA"/>
</dbReference>
<feature type="domain" description="GAF" evidence="11">
    <location>
        <begin position="232"/>
        <end position="380"/>
    </location>
</feature>
<keyword evidence="5" id="KW-0808">Transferase</keyword>
<dbReference type="GO" id="GO:0070026">
    <property type="term" value="F:nitric oxide binding"/>
    <property type="evidence" value="ECO:0007669"/>
    <property type="project" value="UniProtKB-ARBA"/>
</dbReference>
<sequence length="578" mass="63347">MIREMASEFSELDPRSLELQKALSQMRLRELLDEVSDRVGQIADVRDQTDGLLQAMLVVSSGLDLETTLESIVASAIRLVDAEYGALGVLGRGHHLSAFLSQGIDDETRVRIGRLPTGGGVLGLLIDRPELLRLPDLSEHPESVGFPPNHPPMTSFLGTPIRVRDEIFGNLYLTEKRNGGVFTEDDEVVIQALASAAGIAIDNARLYEQAQNQLAWIEANRDVMTELLTGADHQDVLEEIARKVLSLAEADLVFIAEPHDTEEPVESIDELVITVAEGTEGHVFRGQSIPIVGSTSGTAFVQRRPVLREHLEYDIGDSSTRFGPVMAAPLRTVDSTRGVLIAMRAEGREPFTRDLLELSADFADQAALAMQLATATLQTHQMRVLEDRERIARDLHDHVIQRIFAEGLSLQATLQRTHSPDVRSRLTRSINNLQDIVQEVRTTIFDLQAEDMMITRLRQRVQEAIDQQIDDLPIQVHVRTSGPLSVVAPPLAEHVVAVTREAVSNVVKHARATTVTVSLAIADELVVEVVDDGIGLPADVTPSGLRNLALRAEKLGGSFTLTTPPNGRGLALRWSAPL</sequence>
<dbReference type="Gene3D" id="3.30.565.10">
    <property type="entry name" value="Histidine kinase-like ATPase, C-terminal domain"/>
    <property type="match status" value="1"/>
</dbReference>
<gene>
    <name evidence="12" type="ORF">GTC6_06889</name>
</gene>
<feature type="domain" description="GAF" evidence="11">
    <location>
        <begin position="64"/>
        <end position="211"/>
    </location>
</feature>
<dbReference type="GO" id="GO:0070483">
    <property type="term" value="P:detection of hypoxia"/>
    <property type="evidence" value="ECO:0007669"/>
    <property type="project" value="UniProtKB-ARBA"/>
</dbReference>
<keyword evidence="7 12" id="KW-0418">Kinase</keyword>
<dbReference type="InterPro" id="IPR050482">
    <property type="entry name" value="Sensor_HK_TwoCompSys"/>
</dbReference>
<dbReference type="Pfam" id="PF02518">
    <property type="entry name" value="HATPase_c"/>
    <property type="match status" value="1"/>
</dbReference>
<evidence type="ECO:0000259" key="11">
    <source>
        <dbReference type="SMART" id="SM00065"/>
    </source>
</evidence>
<dbReference type="Gene3D" id="1.20.5.1930">
    <property type="match status" value="1"/>
</dbReference>